<sequence>MKTRFIPVLLLLAACAKEKTPEEINTPTPLITKTYTYSESENSNVRDLYIIDSLEYNTNKQLSKLYSYWRNTDTLEYTFPYNGNGEITEMHIRNEKNTSSNSDYFFYYNKDNRLDSIVQKEALEQFYSLLKYDSKNKISSVLTYQTFPGDLTLISTNDYYRNTQLDSVVSKNLYPTVLSTMRYVYDTAPADARPLLNFDRSYILALAHRTNFKTLFATSSYANHFTNQFVNPQDLAIRNGTADYRVTAPAAPFNTKEDVLNKFELNTAGDVGSYRISYFNGMYHNYTYMTFEYMIR</sequence>
<gene>
    <name evidence="1" type="ORF">K1Y79_07455</name>
</gene>
<protein>
    <recommendedName>
        <fullName evidence="3">DUF4595 domain-containing protein</fullName>
    </recommendedName>
</protein>
<evidence type="ECO:0000313" key="2">
    <source>
        <dbReference type="Proteomes" id="UP000812961"/>
    </source>
</evidence>
<keyword evidence="2" id="KW-1185">Reference proteome</keyword>
<dbReference type="PROSITE" id="PS51257">
    <property type="entry name" value="PROKAR_LIPOPROTEIN"/>
    <property type="match status" value="1"/>
</dbReference>
<name>A0ABS7GAK5_9BACT</name>
<proteinExistence type="predicted"/>
<dbReference type="EMBL" id="JAICCF010000001">
    <property type="protein sequence ID" value="MBW8684170.1"/>
    <property type="molecule type" value="Genomic_DNA"/>
</dbReference>
<evidence type="ECO:0000313" key="1">
    <source>
        <dbReference type="EMBL" id="MBW8684170.1"/>
    </source>
</evidence>
<evidence type="ECO:0008006" key="3">
    <source>
        <dbReference type="Google" id="ProtNLM"/>
    </source>
</evidence>
<comment type="caution">
    <text evidence="1">The sequence shown here is derived from an EMBL/GenBank/DDBJ whole genome shotgun (WGS) entry which is preliminary data.</text>
</comment>
<dbReference type="Proteomes" id="UP000812961">
    <property type="component" value="Unassembled WGS sequence"/>
</dbReference>
<accession>A0ABS7GAK5</accession>
<reference evidence="1 2" key="1">
    <citation type="submission" date="2021-08" db="EMBL/GenBank/DDBJ databases">
        <title>The genome sequence of Chitinophaga sp. B61.</title>
        <authorList>
            <person name="Zhang X."/>
        </authorList>
    </citation>
    <scope>NUCLEOTIDE SEQUENCE [LARGE SCALE GENOMIC DNA]</scope>
    <source>
        <strain evidence="1 2">B61</strain>
    </source>
</reference>
<dbReference type="RefSeq" id="WP_220249365.1">
    <property type="nucleotide sequence ID" value="NZ_JAICCF010000001.1"/>
</dbReference>
<organism evidence="1 2">
    <name type="scientific">Chitinophaga rhizophila</name>
    <dbReference type="NCBI Taxonomy" id="2866212"/>
    <lineage>
        <taxon>Bacteria</taxon>
        <taxon>Pseudomonadati</taxon>
        <taxon>Bacteroidota</taxon>
        <taxon>Chitinophagia</taxon>
        <taxon>Chitinophagales</taxon>
        <taxon>Chitinophagaceae</taxon>
        <taxon>Chitinophaga</taxon>
    </lineage>
</organism>